<protein>
    <recommendedName>
        <fullName evidence="10">Pyruvate-flavodoxin oxidoreductase</fullName>
        <ecNumber evidence="10">1.2.7.-</ecNumber>
    </recommendedName>
</protein>
<feature type="binding site" evidence="13">
    <location>
        <position position="699"/>
    </location>
    <ligand>
        <name>[4Fe-4S] cluster</name>
        <dbReference type="ChEBI" id="CHEBI:49883"/>
        <label>2</label>
    </ligand>
</feature>
<dbReference type="InterPro" id="IPR029061">
    <property type="entry name" value="THDP-binding"/>
</dbReference>
<dbReference type="SUPFAM" id="SSF52922">
    <property type="entry name" value="TK C-terminal domain-like"/>
    <property type="match status" value="1"/>
</dbReference>
<dbReference type="CDD" id="cd07034">
    <property type="entry name" value="TPP_PYR_PFOR_IOR-alpha_like"/>
    <property type="match status" value="1"/>
</dbReference>
<keyword evidence="15" id="KW-0670">Pyruvate</keyword>
<evidence type="ECO:0000259" key="14">
    <source>
        <dbReference type="PROSITE" id="PS51379"/>
    </source>
</evidence>
<dbReference type="FunFam" id="3.40.50.920:FF:000007">
    <property type="entry name" value="Pyruvate:ferredoxin (Flavodoxin) oxidoreductase"/>
    <property type="match status" value="1"/>
</dbReference>
<dbReference type="FunFam" id="3.40.50.970:FF:000047">
    <property type="entry name" value="Probable pyruvate-flavodoxin oxidoreductase"/>
    <property type="match status" value="1"/>
</dbReference>
<dbReference type="CDD" id="cd03377">
    <property type="entry name" value="TPP_PFOR_PNO"/>
    <property type="match status" value="1"/>
</dbReference>
<reference evidence="15 16" key="1">
    <citation type="submission" date="2014-04" db="EMBL/GenBank/DDBJ databases">
        <title>Draft genome sequence of Pantoea beijingensis strain LMG 27579, an emerging pathogen to Pleurotus eryngii with potential industrial application.</title>
        <authorList>
            <person name="Xu F."/>
            <person name="Liu Y."/>
            <person name="Wang S."/>
            <person name="Yin Y."/>
            <person name="Ma Y."/>
            <person name="Zhao S."/>
            <person name="Rong C."/>
        </authorList>
    </citation>
    <scope>NUCLEOTIDE SEQUENCE [LARGE SCALE GENOMIC DNA]</scope>
    <source>
        <strain evidence="15 16">LMG 27579</strain>
    </source>
</reference>
<evidence type="ECO:0000256" key="12">
    <source>
        <dbReference type="PIRSR" id="PIRSR000159-2"/>
    </source>
</evidence>
<dbReference type="SMART" id="SM00890">
    <property type="entry name" value="EKR"/>
    <property type="match status" value="1"/>
</dbReference>
<dbReference type="PANTHER" id="PTHR32154:SF0">
    <property type="entry name" value="PYRUVATE-FLAVODOXIN OXIDOREDUCTASE-RELATED"/>
    <property type="match status" value="1"/>
</dbReference>
<feature type="domain" description="4Fe-4S ferredoxin-type" evidence="14">
    <location>
        <begin position="736"/>
        <end position="766"/>
    </location>
</feature>
<dbReference type="GO" id="GO:0005506">
    <property type="term" value="F:iron ion binding"/>
    <property type="evidence" value="ECO:0007669"/>
    <property type="project" value="InterPro"/>
</dbReference>
<feature type="binding site" evidence="11">
    <location>
        <position position="27"/>
    </location>
    <ligand>
        <name>pyruvate</name>
        <dbReference type="ChEBI" id="CHEBI:15361"/>
    </ligand>
</feature>
<dbReference type="NCBIfam" id="TIGR02176">
    <property type="entry name" value="pyruv_ox_red"/>
    <property type="match status" value="1"/>
</dbReference>
<dbReference type="PIRSF" id="PIRSF000159">
    <property type="entry name" value="NifJ"/>
    <property type="match status" value="1"/>
</dbReference>
<dbReference type="Gene3D" id="3.40.50.920">
    <property type="match status" value="1"/>
</dbReference>
<feature type="domain" description="4Fe-4S ferredoxin-type" evidence="14">
    <location>
        <begin position="680"/>
        <end position="709"/>
    </location>
</feature>
<keyword evidence="2 10" id="KW-0813">Transport</keyword>
<evidence type="ECO:0000256" key="3">
    <source>
        <dbReference type="ARBA" id="ARBA00022485"/>
    </source>
</evidence>
<evidence type="ECO:0000256" key="13">
    <source>
        <dbReference type="PIRSR" id="PIRSR000159-50"/>
    </source>
</evidence>
<comment type="catalytic activity">
    <reaction evidence="9 10">
        <text>oxidized [flavodoxin] + pyruvate + CoA + 2 H(+) = reduced [flavodoxin] + acetyl-CoA + CO2</text>
        <dbReference type="Rhea" id="RHEA:44140"/>
        <dbReference type="Rhea" id="RHEA-COMP:10622"/>
        <dbReference type="Rhea" id="RHEA-COMP:10623"/>
        <dbReference type="ChEBI" id="CHEBI:15361"/>
        <dbReference type="ChEBI" id="CHEBI:15378"/>
        <dbReference type="ChEBI" id="CHEBI:16526"/>
        <dbReference type="ChEBI" id="CHEBI:57287"/>
        <dbReference type="ChEBI" id="CHEBI:57288"/>
        <dbReference type="ChEBI" id="CHEBI:57618"/>
        <dbReference type="ChEBI" id="CHEBI:58210"/>
    </reaction>
</comment>
<dbReference type="GO" id="GO:0022900">
    <property type="term" value="P:electron transport chain"/>
    <property type="evidence" value="ECO:0007669"/>
    <property type="project" value="InterPro"/>
</dbReference>
<name>A0A443IHY6_9GAMM</name>
<dbReference type="GO" id="GO:0016903">
    <property type="term" value="F:oxidoreductase activity, acting on the aldehyde or oxo group of donors"/>
    <property type="evidence" value="ECO:0007669"/>
    <property type="project" value="InterPro"/>
</dbReference>
<dbReference type="SUPFAM" id="SSF54862">
    <property type="entry name" value="4Fe-4S ferredoxins"/>
    <property type="match status" value="1"/>
</dbReference>
<evidence type="ECO:0000256" key="6">
    <source>
        <dbReference type="ARBA" id="ARBA00023002"/>
    </source>
</evidence>
<dbReference type="Gene3D" id="4.10.780.10">
    <property type="entry name" value="Pyruvate-flavodoxin oxidoreductase, EKR domain"/>
    <property type="match status" value="1"/>
</dbReference>
<dbReference type="InterPro" id="IPR019456">
    <property type="entry name" value="Pyrv-flavodox_OxRtase_EKR"/>
</dbReference>
<keyword evidence="7 13" id="KW-0408">Iron</keyword>
<evidence type="ECO:0000256" key="1">
    <source>
        <dbReference type="ARBA" id="ARBA00009032"/>
    </source>
</evidence>
<evidence type="ECO:0000256" key="9">
    <source>
        <dbReference type="ARBA" id="ARBA00048963"/>
    </source>
</evidence>
<dbReference type="FunFam" id="3.40.920.10:FF:000001">
    <property type="entry name" value="Pyruvate:ferredoxin (Flavodoxin) oxidoreductase"/>
    <property type="match status" value="1"/>
</dbReference>
<dbReference type="InterPro" id="IPR002869">
    <property type="entry name" value="Pyrv_flavodox_OxRed_cen"/>
</dbReference>
<evidence type="ECO:0000256" key="4">
    <source>
        <dbReference type="ARBA" id="ARBA00022723"/>
    </source>
</evidence>
<feature type="binding site" evidence="13">
    <location>
        <position position="692"/>
    </location>
    <ligand>
        <name>[4Fe-4S] cluster</name>
        <dbReference type="ChEBI" id="CHEBI:49883"/>
        <label>1</label>
    </ligand>
</feature>
<feature type="binding site" evidence="13">
    <location>
        <position position="847"/>
    </location>
    <ligand>
        <name>[4Fe-4S] cluster</name>
        <dbReference type="ChEBI" id="CHEBI:49883"/>
        <label>3</label>
    </ligand>
</feature>
<dbReference type="InterPro" id="IPR017896">
    <property type="entry name" value="4Fe4S_Fe-S-bd"/>
</dbReference>
<dbReference type="PROSITE" id="PS51379">
    <property type="entry name" value="4FE4S_FER_2"/>
    <property type="match status" value="2"/>
</dbReference>
<feature type="binding site" evidence="13">
    <location>
        <position position="695"/>
    </location>
    <ligand>
        <name>[4Fe-4S] cluster</name>
        <dbReference type="ChEBI" id="CHEBI:49883"/>
        <label>1</label>
    </ligand>
</feature>
<feature type="binding site" evidence="13">
    <location>
        <position position="689"/>
    </location>
    <ligand>
        <name>[4Fe-4S] cluster</name>
        <dbReference type="ChEBI" id="CHEBI:49883"/>
        <label>1</label>
    </ligand>
</feature>
<feature type="binding site" evidence="13">
    <location>
        <position position="822"/>
    </location>
    <ligand>
        <name>[4Fe-4S] cluster</name>
        <dbReference type="ChEBI" id="CHEBI:49883"/>
        <label>3</label>
    </ligand>
</feature>
<dbReference type="GO" id="GO:0006979">
    <property type="term" value="P:response to oxidative stress"/>
    <property type="evidence" value="ECO:0007669"/>
    <property type="project" value="TreeGrafter"/>
</dbReference>
<evidence type="ECO:0000256" key="7">
    <source>
        <dbReference type="ARBA" id="ARBA00023004"/>
    </source>
</evidence>
<dbReference type="PANTHER" id="PTHR32154">
    <property type="entry name" value="PYRUVATE-FLAVODOXIN OXIDOREDUCTASE-RELATED"/>
    <property type="match status" value="1"/>
</dbReference>
<feature type="binding site" evidence="11">
    <location>
        <position position="110"/>
    </location>
    <ligand>
        <name>pyruvate</name>
        <dbReference type="ChEBI" id="CHEBI:15361"/>
    </ligand>
</feature>
<gene>
    <name evidence="15" type="ORF">ED28_01435</name>
</gene>
<dbReference type="Pfam" id="PF17147">
    <property type="entry name" value="PFOR_II"/>
    <property type="match status" value="1"/>
</dbReference>
<dbReference type="SUPFAM" id="SSF53323">
    <property type="entry name" value="Pyruvate-ferredoxin oxidoreductase, PFOR, domain III"/>
    <property type="match status" value="1"/>
</dbReference>
<dbReference type="InterPro" id="IPR019752">
    <property type="entry name" value="Pyrv/ketoisovalerate_OxRed_cat"/>
</dbReference>
<feature type="site" description="Important for catalytic activity" evidence="12">
    <location>
        <position position="27"/>
    </location>
</feature>
<dbReference type="Pfam" id="PF01558">
    <property type="entry name" value="POR"/>
    <property type="match status" value="1"/>
</dbReference>
<keyword evidence="4 13" id="KW-0479">Metal-binding</keyword>
<feature type="binding site" evidence="11">
    <location>
        <begin position="994"/>
        <end position="999"/>
    </location>
    <ligand>
        <name>thiamine diphosphate</name>
        <dbReference type="ChEBI" id="CHEBI:58937"/>
    </ligand>
</feature>
<evidence type="ECO:0000256" key="10">
    <source>
        <dbReference type="PIRNR" id="PIRNR000159"/>
    </source>
</evidence>
<keyword evidence="16" id="KW-1185">Reference proteome</keyword>
<organism evidence="15 16">
    <name type="scientific">[Pantoea] beijingensis</name>
    <dbReference type="NCBI Taxonomy" id="1324864"/>
    <lineage>
        <taxon>Bacteria</taxon>
        <taxon>Pseudomonadati</taxon>
        <taxon>Pseudomonadota</taxon>
        <taxon>Gammaproteobacteria</taxon>
        <taxon>Enterobacterales</taxon>
        <taxon>Erwiniaceae</taxon>
        <taxon>Erwinia</taxon>
    </lineage>
</organism>
<dbReference type="Pfam" id="PF01855">
    <property type="entry name" value="POR_N"/>
    <property type="match status" value="1"/>
</dbReference>
<feature type="binding site" evidence="13">
    <location>
        <position position="819"/>
    </location>
    <ligand>
        <name>[4Fe-4S] cluster</name>
        <dbReference type="ChEBI" id="CHEBI:49883"/>
        <label>3</label>
    </ligand>
</feature>
<comment type="function">
    <text evidence="10">Oxidoreductase required for the transfer of electrons from pyruvate to flavodoxin.</text>
</comment>
<dbReference type="InterPro" id="IPR002880">
    <property type="entry name" value="Pyrv_Fd/Flavodoxin_OxRdtase_N"/>
</dbReference>
<evidence type="ECO:0000256" key="8">
    <source>
        <dbReference type="ARBA" id="ARBA00023014"/>
    </source>
</evidence>
<dbReference type="Pfam" id="PF12838">
    <property type="entry name" value="Fer4_7"/>
    <property type="match status" value="1"/>
</dbReference>
<keyword evidence="5 10" id="KW-0249">Electron transport</keyword>
<dbReference type="FunFam" id="4.10.780.10:FF:000001">
    <property type="entry name" value="Probable pyruvate-flavodoxin oxidoreductase"/>
    <property type="match status" value="1"/>
</dbReference>
<evidence type="ECO:0000256" key="11">
    <source>
        <dbReference type="PIRSR" id="PIRSR000159-1"/>
    </source>
</evidence>
<dbReference type="GO" id="GO:0051539">
    <property type="term" value="F:4 iron, 4 sulfur cluster binding"/>
    <property type="evidence" value="ECO:0007669"/>
    <property type="project" value="UniProtKB-KW"/>
</dbReference>
<sequence length="1176" mass="128864">MITIDGNGAAASVAFRTSEVIAIYPITPSSTMAELSDSWAGDGRKNIWGDVPRVVEMQSEAGAIATVHGALQTGALSTSFTSSQGLLLMIPTLYKLAGQLTPFVLHVAARTIATHALSIFGDHSDVMAVRQTGCALLCASNVQEAQDFALIAQIASLNSRIPFIHFFDGFRTSHEINKIAPLSDDTLRTLMPQSAIDAHRQRALSPDNPVIRGTSANPDTYFQSREATNPWYNATFAHVEQAMEAFEGETGRRYYPFEYYGHPQAERVIVLMGSAIGTCEEVIDELLQQGDKVGVVKIRLYRPFSAQHLLQVIPTSVKSIAVLDRTKEPGALAEPLYLDVMTAVAEAFSRGERRSMPRIIGGRYGLSSKEFGPECVLAVFHALAGDHPPARFTVGIYDDVTHLSLPLPEHALPNHAKLEALFYGLGSDGSVSATKNNIKIIGNATPLNVQGYFVYDSKKAGGLTVSHLRVSDRPIHSAYLINSADFVGCHQLQFIDKYQMAEQLKPGGIFLLNTPYAAHEVWSRLPQEVQAVLNQKQARFYVINAARIARDCQLGARINTVMQMAFFQLTQILPGETALAALQNAIANSYSSKGQELVERNWQALATAQEAIQPVPLEPVDSTSPVRPPVVSDAAPDFVKTVTAAMLAGLGDALPVSALPPDGTWPTGTTQWEKRNIAEEVPIWKPELCTQCNHCVAACPHSAIRAKVVQPQALADAPDQLQSLDVKARDMRGQKYVLQVAPEDCTGCNLCVEVCPAKDRQDPSIKAINMMSRLDHVEEEKENYDFFLNLPEIDAAQLERIDIRTSQLISPLFEYSGACSGCGETPYIKLLTQLYGDRLLIANATGCSSIYGGNLPSTPYTTNADGRGPAWANSLFEDNAEFGLGFRLTVDQHRHRVTRLLESYADRLPETLLEALKSDSVTTEQRRQQIAELRALLSHVDEPAARQLITDADALVDKSIWLIGGDGWAYDIGFGGLDHVLSLTENVNILVLDTQCYSNTGGQASKATPLGAVTKFGEHGKRKSRKDLGVSMMMYGHVYVAQISLGAQLNQTVKAIQEAESWPGPSLIIAYSPCEEHGYDLALSHDQMRQLTASGFWPLYRFDPRRADEGKLPLSLDSRPPSSELDDALMNEQRFRRLNTQQPEVAKQLWHDAAEDVKRRYALLAQMAGKSDKIDG</sequence>
<dbReference type="AlphaFoldDB" id="A0A443IHY6"/>
<dbReference type="Gene3D" id="3.40.920.10">
    <property type="entry name" value="Pyruvate-ferredoxin oxidoreductase, PFOR, domain III"/>
    <property type="match status" value="1"/>
</dbReference>
<dbReference type="PROSITE" id="PS00198">
    <property type="entry name" value="4FE4S_FER_1"/>
    <property type="match status" value="1"/>
</dbReference>
<feature type="binding site" evidence="13">
    <location>
        <position position="751"/>
    </location>
    <ligand>
        <name>[4Fe-4S] cluster</name>
        <dbReference type="ChEBI" id="CHEBI:49883"/>
        <label>2</label>
    </ligand>
</feature>
<dbReference type="InterPro" id="IPR037112">
    <property type="entry name" value="Pyrv-flavodox_OxR_EKR_sf"/>
</dbReference>
<dbReference type="EMBL" id="JMEE01000001">
    <property type="protein sequence ID" value="RWR03677.1"/>
    <property type="molecule type" value="Genomic_DNA"/>
</dbReference>
<feature type="site" description="Important for catalytic activity" evidence="12">
    <location>
        <position position="999"/>
    </location>
</feature>
<feature type="binding site" evidence="11">
    <location>
        <position position="847"/>
    </location>
    <ligand>
        <name>thiamine diphosphate</name>
        <dbReference type="ChEBI" id="CHEBI:58937"/>
    </ligand>
</feature>
<feature type="binding site" evidence="13">
    <location>
        <position position="1074"/>
    </location>
    <ligand>
        <name>[4Fe-4S] cluster</name>
        <dbReference type="ChEBI" id="CHEBI:49883"/>
        <label>3</label>
    </ligand>
</feature>
<dbReference type="Gene3D" id="3.40.50.970">
    <property type="match status" value="2"/>
</dbReference>
<dbReference type="InterPro" id="IPR017900">
    <property type="entry name" value="4Fe4S_Fe_S_CS"/>
</dbReference>
<feature type="site" description="Important for catalytic activity" evidence="12">
    <location>
        <position position="60"/>
    </location>
</feature>
<dbReference type="Proteomes" id="UP000288794">
    <property type="component" value="Unassembled WGS sequence"/>
</dbReference>
<evidence type="ECO:0000313" key="16">
    <source>
        <dbReference type="Proteomes" id="UP000288794"/>
    </source>
</evidence>
<dbReference type="EC" id="1.2.7.-" evidence="10"/>
<feature type="site" description="Important for catalytic activity" evidence="12">
    <location>
        <position position="110"/>
    </location>
</feature>
<feature type="binding site" evidence="13">
    <location>
        <position position="755"/>
    </location>
    <ligand>
        <name>[4Fe-4S] cluster</name>
        <dbReference type="ChEBI" id="CHEBI:49883"/>
        <label>1</label>
    </ligand>
</feature>
<accession>A0A443IHY6</accession>
<comment type="cofactor">
    <cofactor evidence="13">
        <name>[4Fe-4S] cluster</name>
        <dbReference type="ChEBI" id="CHEBI:49883"/>
    </cofactor>
    <text evidence="13">Binds 3 [4Fe-4S] clusters per subunit.</text>
</comment>
<dbReference type="SUPFAM" id="SSF52518">
    <property type="entry name" value="Thiamin diphosphate-binding fold (THDP-binding)"/>
    <property type="match status" value="2"/>
</dbReference>
<dbReference type="RefSeq" id="WP_128174555.1">
    <property type="nucleotide sequence ID" value="NZ_CP071409.1"/>
</dbReference>
<dbReference type="Gene3D" id="3.30.70.20">
    <property type="match status" value="1"/>
</dbReference>
<evidence type="ECO:0000256" key="2">
    <source>
        <dbReference type="ARBA" id="ARBA00022448"/>
    </source>
</evidence>
<comment type="similarity">
    <text evidence="1 10">Belongs to the pyruvate:ferredoxin/flavodoxin oxidoreductase family.</text>
</comment>
<feature type="binding site" evidence="11">
    <location>
        <position position="824"/>
    </location>
    <ligand>
        <name>thiamine diphosphate</name>
        <dbReference type="ChEBI" id="CHEBI:58937"/>
    </ligand>
</feature>
<feature type="binding site" evidence="11">
    <location>
        <position position="60"/>
    </location>
    <ligand>
        <name>thiamine diphosphate</name>
        <dbReference type="ChEBI" id="CHEBI:58937"/>
    </ligand>
</feature>
<proteinExistence type="inferred from homology"/>
<evidence type="ECO:0000313" key="15">
    <source>
        <dbReference type="EMBL" id="RWR03677.1"/>
    </source>
</evidence>
<keyword evidence="8 13" id="KW-0411">Iron-sulfur</keyword>
<dbReference type="InterPro" id="IPR011895">
    <property type="entry name" value="Pyrv_flavodox_OxRed"/>
</dbReference>
<keyword evidence="6 10" id="KW-0560">Oxidoreductase</keyword>
<dbReference type="Pfam" id="PF10371">
    <property type="entry name" value="EKR"/>
    <property type="match status" value="1"/>
</dbReference>
<feature type="binding site" evidence="13">
    <location>
        <position position="748"/>
    </location>
    <ligand>
        <name>[4Fe-4S] cluster</name>
        <dbReference type="ChEBI" id="CHEBI:49883"/>
        <label>2</label>
    </ligand>
</feature>
<comment type="caution">
    <text evidence="15">The sequence shown here is derived from an EMBL/GenBank/DDBJ whole genome shotgun (WGS) entry which is preliminary data.</text>
</comment>
<evidence type="ECO:0000256" key="5">
    <source>
        <dbReference type="ARBA" id="ARBA00022982"/>
    </source>
</evidence>
<keyword evidence="3 13" id="KW-0004">4Fe-4S</keyword>
<dbReference type="InterPro" id="IPR009014">
    <property type="entry name" value="Transketo_C/PFOR_II"/>
</dbReference>
<feature type="binding site" evidence="11">
    <location>
        <begin position="965"/>
        <end position="968"/>
    </location>
    <ligand>
        <name>thiamine diphosphate</name>
        <dbReference type="ChEBI" id="CHEBI:58937"/>
    </ligand>
</feature>
<dbReference type="FunFam" id="3.40.50.970:FF:000012">
    <property type="entry name" value="Pyruvate:ferredoxin (Flavodoxin) oxidoreductase"/>
    <property type="match status" value="1"/>
</dbReference>
<feature type="binding site" evidence="13">
    <location>
        <position position="745"/>
    </location>
    <ligand>
        <name>[4Fe-4S] cluster</name>
        <dbReference type="ChEBI" id="CHEBI:49883"/>
        <label>2</label>
    </ligand>
</feature>
<dbReference type="FunFam" id="3.30.70.20:FF:000022">
    <property type="entry name" value="Pyruvate:ferredoxin (Flavodoxin) oxidoreductase"/>
    <property type="match status" value="1"/>
</dbReference>
<dbReference type="InterPro" id="IPR050722">
    <property type="entry name" value="Pyruvate:ferred/Flavod_OxRd"/>
</dbReference>
<dbReference type="InterPro" id="IPR033412">
    <property type="entry name" value="PFOR_II"/>
</dbReference>